<evidence type="ECO:0000313" key="7">
    <source>
        <dbReference type="EMBL" id="HIQ29502.1"/>
    </source>
</evidence>
<dbReference type="InterPro" id="IPR016160">
    <property type="entry name" value="Ald_DH_CS_CYS"/>
</dbReference>
<keyword evidence="3 5" id="KW-0560">Oxidoreductase</keyword>
<reference evidence="7" key="1">
    <citation type="journal article" date="2020" name="ISME J.">
        <title>Gammaproteobacteria mediating utilization of methyl-, sulfur- and petroleum organic compounds in deep ocean hydrothermal plumes.</title>
        <authorList>
            <person name="Zhou Z."/>
            <person name="Liu Y."/>
            <person name="Pan J."/>
            <person name="Cron B.R."/>
            <person name="Toner B.M."/>
            <person name="Anantharaman K."/>
            <person name="Breier J.A."/>
            <person name="Dick G.J."/>
            <person name="Li M."/>
        </authorList>
    </citation>
    <scope>NUCLEOTIDE SEQUENCE</scope>
    <source>
        <strain evidence="7">SZUA-1515</strain>
    </source>
</reference>
<comment type="subunit">
    <text evidence="2">Homotetramer.</text>
</comment>
<dbReference type="FunFam" id="3.40.309.10:FF:000012">
    <property type="entry name" value="Betaine aldehyde dehydrogenase"/>
    <property type="match status" value="1"/>
</dbReference>
<dbReference type="FunFam" id="3.40.605.10:FF:000007">
    <property type="entry name" value="NAD/NADP-dependent betaine aldehyde dehydrogenase"/>
    <property type="match status" value="1"/>
</dbReference>
<organism evidence="7 8">
    <name type="scientific">Caldiarchaeum subterraneum</name>
    <dbReference type="NCBI Taxonomy" id="311458"/>
    <lineage>
        <taxon>Archaea</taxon>
        <taxon>Nitrososphaerota</taxon>
        <taxon>Candidatus Caldarchaeales</taxon>
        <taxon>Candidatus Caldarchaeaceae</taxon>
        <taxon>Candidatus Caldarchaeum</taxon>
    </lineage>
</organism>
<dbReference type="GO" id="GO:0016620">
    <property type="term" value="F:oxidoreductase activity, acting on the aldehyde or oxo group of donors, NAD or NADP as acceptor"/>
    <property type="evidence" value="ECO:0007669"/>
    <property type="project" value="InterPro"/>
</dbReference>
<dbReference type="InterPro" id="IPR015590">
    <property type="entry name" value="Aldehyde_DH_dom"/>
</dbReference>
<evidence type="ECO:0000256" key="3">
    <source>
        <dbReference type="ARBA" id="ARBA00023002"/>
    </source>
</evidence>
<dbReference type="Gene3D" id="3.40.309.10">
    <property type="entry name" value="Aldehyde Dehydrogenase, Chain A, domain 2"/>
    <property type="match status" value="1"/>
</dbReference>
<feature type="active site" evidence="4">
    <location>
        <position position="256"/>
    </location>
</feature>
<dbReference type="FunFam" id="3.40.605.10:FF:000026">
    <property type="entry name" value="Aldehyde dehydrogenase, putative"/>
    <property type="match status" value="1"/>
</dbReference>
<sequence>MTQQLELGKYLNLIGGEEATPSTDAYFIRENPATEEPLAELPKSGREDVYAAVDAAHDAFWNSDWRSRRPSERARALLRFAQLLREESGRLARVLTLENGKPLRFAKGEFLFTADTFEYFAGLARQVMGRTYQNSSQIYCVEDKEPVGVCGLITPWNFPISLLAWKLAPALAVGCTVVVKPSSYTTAVTLEFLKLFNRIPEIPKGVVNCVSGPGSVVGMELVRHRKVSKIAFTGETGTGRVIMQNAAGTLKKVSLELGGKSPNIIFEDADMGKALVGAVWGAFRNSGQVCTAGSRVLVQESIYEGFVRKFVEKTRELKVGNGLEEDTILGPVVSREQMDKTLQYVEIGRREGAKLIYGGGRIGDRGYFIEPAVFADVDNSMRIAQEEIFGPVVAIIRFKDEEEAIRIANDSVYGLAAAVWTNNLQRAMRVSRALEAGTVWVNTYADLFVEMPFGGYKESGVGRELGLEGLEEYLETKSIHFDMRPQVAIWR</sequence>
<evidence type="ECO:0000256" key="2">
    <source>
        <dbReference type="ARBA" id="ARBA00011881"/>
    </source>
</evidence>
<dbReference type="SUPFAM" id="SSF53720">
    <property type="entry name" value="ALDH-like"/>
    <property type="match status" value="1"/>
</dbReference>
<dbReference type="PROSITE" id="PS00070">
    <property type="entry name" value="ALDEHYDE_DEHYDR_CYS"/>
    <property type="match status" value="1"/>
</dbReference>
<dbReference type="Gene3D" id="3.40.605.10">
    <property type="entry name" value="Aldehyde Dehydrogenase, Chain A, domain 1"/>
    <property type="match status" value="1"/>
</dbReference>
<evidence type="ECO:0000313" key="8">
    <source>
        <dbReference type="Proteomes" id="UP000608579"/>
    </source>
</evidence>
<evidence type="ECO:0000259" key="6">
    <source>
        <dbReference type="Pfam" id="PF00171"/>
    </source>
</evidence>
<dbReference type="AlphaFoldDB" id="A0A832ZVA4"/>
<feature type="domain" description="Aldehyde dehydrogenase" evidence="6">
    <location>
        <begin position="27"/>
        <end position="479"/>
    </location>
</feature>
<dbReference type="Proteomes" id="UP000608579">
    <property type="component" value="Unassembled WGS sequence"/>
</dbReference>
<dbReference type="EMBL" id="DQVM01000054">
    <property type="protein sequence ID" value="HIQ29502.1"/>
    <property type="molecule type" value="Genomic_DNA"/>
</dbReference>
<dbReference type="InterPro" id="IPR016163">
    <property type="entry name" value="Ald_DH_C"/>
</dbReference>
<evidence type="ECO:0000256" key="5">
    <source>
        <dbReference type="RuleBase" id="RU003345"/>
    </source>
</evidence>
<dbReference type="InterPro" id="IPR029510">
    <property type="entry name" value="Ald_DH_CS_GLU"/>
</dbReference>
<accession>A0A832ZVA4</accession>
<protein>
    <submittedName>
        <fullName evidence="7">Aldehyde dehydrogenase</fullName>
    </submittedName>
</protein>
<name>A0A832ZVA4_CALS0</name>
<dbReference type="PANTHER" id="PTHR11699">
    <property type="entry name" value="ALDEHYDE DEHYDROGENASE-RELATED"/>
    <property type="match status" value="1"/>
</dbReference>
<dbReference type="PROSITE" id="PS00687">
    <property type="entry name" value="ALDEHYDE_DEHYDR_GLU"/>
    <property type="match status" value="1"/>
</dbReference>
<comment type="similarity">
    <text evidence="1 5">Belongs to the aldehyde dehydrogenase family.</text>
</comment>
<dbReference type="InterPro" id="IPR016161">
    <property type="entry name" value="Ald_DH/histidinol_DH"/>
</dbReference>
<dbReference type="Pfam" id="PF00171">
    <property type="entry name" value="Aldedh"/>
    <property type="match status" value="1"/>
</dbReference>
<gene>
    <name evidence="7" type="ORF">EYH45_02950</name>
</gene>
<dbReference type="InterPro" id="IPR016162">
    <property type="entry name" value="Ald_DH_N"/>
</dbReference>
<evidence type="ECO:0000256" key="1">
    <source>
        <dbReference type="ARBA" id="ARBA00009986"/>
    </source>
</evidence>
<proteinExistence type="inferred from homology"/>
<comment type="caution">
    <text evidence="7">The sequence shown here is derived from an EMBL/GenBank/DDBJ whole genome shotgun (WGS) entry which is preliminary data.</text>
</comment>
<evidence type="ECO:0000256" key="4">
    <source>
        <dbReference type="PROSITE-ProRule" id="PRU10007"/>
    </source>
</evidence>